<organism evidence="3 4">
    <name type="scientific">Polarella glacialis</name>
    <name type="common">Dinoflagellate</name>
    <dbReference type="NCBI Taxonomy" id="89957"/>
    <lineage>
        <taxon>Eukaryota</taxon>
        <taxon>Sar</taxon>
        <taxon>Alveolata</taxon>
        <taxon>Dinophyceae</taxon>
        <taxon>Suessiales</taxon>
        <taxon>Suessiaceae</taxon>
        <taxon>Polarella</taxon>
    </lineage>
</organism>
<keyword evidence="1" id="KW-0472">Membrane</keyword>
<dbReference type="EMBL" id="CAJNNW010033387">
    <property type="protein sequence ID" value="CAE8718577.1"/>
    <property type="molecule type" value="Genomic_DNA"/>
</dbReference>
<gene>
    <name evidence="2" type="ORF">PGLA2088_LOCUS40152</name>
    <name evidence="3" type="ORF">PGLA2088_LOCUS44405</name>
</gene>
<name>A0A813LDC5_POLGL</name>
<evidence type="ECO:0000313" key="3">
    <source>
        <dbReference type="EMBL" id="CAE8726194.1"/>
    </source>
</evidence>
<proteinExistence type="predicted"/>
<dbReference type="Proteomes" id="UP000626109">
    <property type="component" value="Unassembled WGS sequence"/>
</dbReference>
<feature type="transmembrane region" description="Helical" evidence="1">
    <location>
        <begin position="56"/>
        <end position="83"/>
    </location>
</feature>
<reference evidence="3" key="1">
    <citation type="submission" date="2021-02" db="EMBL/GenBank/DDBJ databases">
        <authorList>
            <person name="Dougan E. K."/>
            <person name="Rhodes N."/>
            <person name="Thang M."/>
            <person name="Chan C."/>
        </authorList>
    </citation>
    <scope>NUCLEOTIDE SEQUENCE</scope>
</reference>
<comment type="caution">
    <text evidence="3">The sequence shown here is derived from an EMBL/GenBank/DDBJ whole genome shotgun (WGS) entry which is preliminary data.</text>
</comment>
<dbReference type="AlphaFoldDB" id="A0A813LDC5"/>
<keyword evidence="1" id="KW-1133">Transmembrane helix</keyword>
<accession>A0A813LDC5</accession>
<evidence type="ECO:0000256" key="1">
    <source>
        <dbReference type="SAM" id="Phobius"/>
    </source>
</evidence>
<dbReference type="EMBL" id="CAJNNW010035186">
    <property type="protein sequence ID" value="CAE8726194.1"/>
    <property type="molecule type" value="Genomic_DNA"/>
</dbReference>
<feature type="transmembrane region" description="Helical" evidence="1">
    <location>
        <begin position="104"/>
        <end position="123"/>
    </location>
</feature>
<evidence type="ECO:0000313" key="2">
    <source>
        <dbReference type="EMBL" id="CAE8718577.1"/>
    </source>
</evidence>
<protein>
    <submittedName>
        <fullName evidence="3">Uncharacterized protein</fullName>
    </submittedName>
</protein>
<keyword evidence="1" id="KW-0812">Transmembrane</keyword>
<sequence length="127" mass="13928">MFGGIHTATTLGNSLPTNVTGSSQYNKPQANKQAGTDNSCLLLKKELYTLAVDLPLTVFVCVVVFLFVLVLFSFCLVVVYVRVVSVAIVRSLPEALPHFFSASIILRLLLLMSSFFLCLILFLPQLS</sequence>
<evidence type="ECO:0000313" key="4">
    <source>
        <dbReference type="Proteomes" id="UP000626109"/>
    </source>
</evidence>